<comment type="caution">
    <text evidence="1">The sequence shown here is derived from an EMBL/GenBank/DDBJ whole genome shotgun (WGS) entry which is preliminary data.</text>
</comment>
<dbReference type="InterPro" id="IPR038763">
    <property type="entry name" value="DHH_sf"/>
</dbReference>
<dbReference type="Gene3D" id="3.10.310.30">
    <property type="match status" value="1"/>
</dbReference>
<evidence type="ECO:0008006" key="3">
    <source>
        <dbReference type="Google" id="ProtNLM"/>
    </source>
</evidence>
<accession>A0A1G2DNR2</accession>
<sequence>MTHGEKIAGIYHGDCPDGTAAAAVLLKKFPSIKLFPLKHSYEPADFAPILEAVDTDTTVYTVDNVLGVETLLPLAKEVISIDHHIGAKEDMEALAKKSANFTYVFNNDKSGASLAWMHFFGEETTPELVRLIQDFDIWQWKFGDRTKYASRFLIPFVNQPDKLLSFFDADIETLLQNGHAVSDLADYMVETFIARAEPTFLRVGQMKVPAFNAHHMFVSEIGRGLSEKLGSAVIMFRIRGERVSMSLRSIEGQSPTALDLATALGGGGHTHASGAFMPLKKFCEMIAYENHNTQGA</sequence>
<dbReference type="SUPFAM" id="SSF64182">
    <property type="entry name" value="DHH phosphoesterases"/>
    <property type="match status" value="1"/>
</dbReference>
<dbReference type="EMBL" id="MHLR01000017">
    <property type="protein sequence ID" value="OGZ15206.1"/>
    <property type="molecule type" value="Genomic_DNA"/>
</dbReference>
<dbReference type="STRING" id="1798667.A3J08_03065"/>
<name>A0A1G2DNR2_9BACT</name>
<dbReference type="Proteomes" id="UP000177573">
    <property type="component" value="Unassembled WGS sequence"/>
</dbReference>
<gene>
    <name evidence="1" type="ORF">A3J08_03065</name>
</gene>
<protein>
    <recommendedName>
        <fullName evidence="3">DHHA1 domain-containing protein</fullName>
    </recommendedName>
</protein>
<organism evidence="1 2">
    <name type="scientific">Candidatus Lloydbacteria bacterium RIFCSPLOWO2_02_FULL_51_11</name>
    <dbReference type="NCBI Taxonomy" id="1798667"/>
    <lineage>
        <taxon>Bacteria</taxon>
        <taxon>Candidatus Lloydiibacteriota</taxon>
    </lineage>
</organism>
<proteinExistence type="predicted"/>
<evidence type="ECO:0000313" key="2">
    <source>
        <dbReference type="Proteomes" id="UP000177573"/>
    </source>
</evidence>
<evidence type="ECO:0000313" key="1">
    <source>
        <dbReference type="EMBL" id="OGZ15206.1"/>
    </source>
</evidence>
<dbReference type="AlphaFoldDB" id="A0A1G2DNR2"/>
<reference evidence="1 2" key="1">
    <citation type="journal article" date="2016" name="Nat. Commun.">
        <title>Thousands of microbial genomes shed light on interconnected biogeochemical processes in an aquifer system.</title>
        <authorList>
            <person name="Anantharaman K."/>
            <person name="Brown C.T."/>
            <person name="Hug L.A."/>
            <person name="Sharon I."/>
            <person name="Castelle C.J."/>
            <person name="Probst A.J."/>
            <person name="Thomas B.C."/>
            <person name="Singh A."/>
            <person name="Wilkins M.J."/>
            <person name="Karaoz U."/>
            <person name="Brodie E.L."/>
            <person name="Williams K.H."/>
            <person name="Hubbard S.S."/>
            <person name="Banfield J.F."/>
        </authorList>
    </citation>
    <scope>NUCLEOTIDE SEQUENCE [LARGE SCALE GENOMIC DNA]</scope>
</reference>